<name>A0AAD6YNV8_9AGAR</name>
<evidence type="ECO:0000256" key="1">
    <source>
        <dbReference type="SAM" id="MobiDB-lite"/>
    </source>
</evidence>
<evidence type="ECO:0000313" key="2">
    <source>
        <dbReference type="EMBL" id="KAJ7225324.1"/>
    </source>
</evidence>
<organism evidence="2 3">
    <name type="scientific">Mycena pura</name>
    <dbReference type="NCBI Taxonomy" id="153505"/>
    <lineage>
        <taxon>Eukaryota</taxon>
        <taxon>Fungi</taxon>
        <taxon>Dikarya</taxon>
        <taxon>Basidiomycota</taxon>
        <taxon>Agaricomycotina</taxon>
        <taxon>Agaricomycetes</taxon>
        <taxon>Agaricomycetidae</taxon>
        <taxon>Agaricales</taxon>
        <taxon>Marasmiineae</taxon>
        <taxon>Mycenaceae</taxon>
        <taxon>Mycena</taxon>
    </lineage>
</organism>
<keyword evidence="3" id="KW-1185">Reference proteome</keyword>
<comment type="caution">
    <text evidence="2">The sequence shown here is derived from an EMBL/GenBank/DDBJ whole genome shotgun (WGS) entry which is preliminary data.</text>
</comment>
<gene>
    <name evidence="2" type="ORF">GGX14DRAFT_556127</name>
</gene>
<dbReference type="EMBL" id="JARJCW010000004">
    <property type="protein sequence ID" value="KAJ7225324.1"/>
    <property type="molecule type" value="Genomic_DNA"/>
</dbReference>
<accession>A0AAD6YNV8</accession>
<reference evidence="2" key="1">
    <citation type="submission" date="2023-03" db="EMBL/GenBank/DDBJ databases">
        <title>Massive genome expansion in bonnet fungi (Mycena s.s.) driven by repeated elements and novel gene families across ecological guilds.</title>
        <authorList>
            <consortium name="Lawrence Berkeley National Laboratory"/>
            <person name="Harder C.B."/>
            <person name="Miyauchi S."/>
            <person name="Viragh M."/>
            <person name="Kuo A."/>
            <person name="Thoen E."/>
            <person name="Andreopoulos B."/>
            <person name="Lu D."/>
            <person name="Skrede I."/>
            <person name="Drula E."/>
            <person name="Henrissat B."/>
            <person name="Morin E."/>
            <person name="Kohler A."/>
            <person name="Barry K."/>
            <person name="LaButti K."/>
            <person name="Morin E."/>
            <person name="Salamov A."/>
            <person name="Lipzen A."/>
            <person name="Mereny Z."/>
            <person name="Hegedus B."/>
            <person name="Baldrian P."/>
            <person name="Stursova M."/>
            <person name="Weitz H."/>
            <person name="Taylor A."/>
            <person name="Grigoriev I.V."/>
            <person name="Nagy L.G."/>
            <person name="Martin F."/>
            <person name="Kauserud H."/>
        </authorList>
    </citation>
    <scope>NUCLEOTIDE SEQUENCE</scope>
    <source>
        <strain evidence="2">9144</strain>
    </source>
</reference>
<sequence>MNIEFDQAVTDLVQTLSYNQKRVLEHAVANNPNAFVNMLRSNTRAATSQKIFSVLGLWHGTASPPIPLLIDVPLALGPATRQPLWIRHMIGALLGVMQPVAAAPGVLNTPDTDMILRRDSDPQSPPINDDEDLYHIMEGQYDMNFFMHLDPARVPVLCTEGNDWKATPAGHPLNDEQRASVRGMAQYHCVLSGQYAAGQGRENGHECANVIPTATADTAFKAFVKASQALDKTFPWMTDSTSSCNVLYVILALRKAIDAEAVAIYCPKAIYAPAKDIFANKITAPILELHHWAGHQQEVHLMPLRELTRTMNRLRHINIITTSSVKNTPLKTTLIHSCRDSAEFLHWFTPQNPYRSESTYPHPIMLKLHYGVFAAQNFAAPEFKAIALGGQKRSNDHDGGSGDGARKRKREQDSGDECTQAESRIMWFNYMMRHAAGEGSTGEAEMDDVESESEEEWEENTDSEECTQAESRIMWFNYIMGQAVKRRALLDSRASS</sequence>
<feature type="region of interest" description="Disordered" evidence="1">
    <location>
        <begin position="390"/>
        <end position="419"/>
    </location>
</feature>
<dbReference type="Proteomes" id="UP001219525">
    <property type="component" value="Unassembled WGS sequence"/>
</dbReference>
<dbReference type="AlphaFoldDB" id="A0AAD6YNV8"/>
<evidence type="ECO:0000313" key="3">
    <source>
        <dbReference type="Proteomes" id="UP001219525"/>
    </source>
</evidence>
<feature type="compositionally biased region" description="Acidic residues" evidence="1">
    <location>
        <begin position="444"/>
        <end position="466"/>
    </location>
</feature>
<feature type="region of interest" description="Disordered" evidence="1">
    <location>
        <begin position="438"/>
        <end position="466"/>
    </location>
</feature>
<protein>
    <submittedName>
        <fullName evidence="2">Uncharacterized protein</fullName>
    </submittedName>
</protein>
<proteinExistence type="predicted"/>